<dbReference type="Proteomes" id="UP000523682">
    <property type="component" value="Unassembled WGS sequence"/>
</dbReference>
<dbReference type="RefSeq" id="WP_181889694.1">
    <property type="nucleotide sequence ID" value="NZ_CP170998.1"/>
</dbReference>
<protein>
    <recommendedName>
        <fullName evidence="3">Trypsin</fullName>
    </recommendedName>
</protein>
<dbReference type="InterPro" id="IPR009003">
    <property type="entry name" value="Peptidase_S1_PA"/>
</dbReference>
<dbReference type="AlphaFoldDB" id="A0A7W2EC72"/>
<reference evidence="1 2" key="1">
    <citation type="submission" date="2020-07" db="EMBL/GenBank/DDBJ databases">
        <title>Draft genome and description of Corynebacterium haemomassiliense strain Marseile-Q3615 sp. nov.</title>
        <authorList>
            <person name="Boxberger M."/>
            <person name="La Scola B."/>
        </authorList>
    </citation>
    <scope>NUCLEOTIDE SEQUENCE [LARGE SCALE GENOMIC DNA]</scope>
    <source>
        <strain evidence="1 2">Marseille-Q3615</strain>
    </source>
</reference>
<evidence type="ECO:0000313" key="1">
    <source>
        <dbReference type="EMBL" id="MBA5245006.1"/>
    </source>
</evidence>
<keyword evidence="2" id="KW-1185">Reference proteome</keyword>
<sequence>MLALQALPAPAEAAPALVAPGAPMRGFPQDPPKTIDLPNGQKLTMPRDGWAGTCSQGPNGTLHLPGEEPQRVMLTVSHCVNTMPGFPEVKNEFYAPVGTEYKRFGERVASNHVTPEAMNLSDPMQSIRTADWGVVRIDDGVTETGLSHSRDFNGGVQGEPVKITHVRDFRTLAPGEVSVDNFGQPICKDGATTGRTCAKQIGRTRNGIYSWGLNYVQGDSGGVNFDPRDGAAIGVSSMTLGPLGKAQPVDRIIEDAYGIPDGHVNEVFTPTDSTAPRENFTTSGDEEERVAAEIKRLNPDFKQPVPRDELRKAVDNAQQEAAGLAQKASQGQFDPAEINRAIGYHSDRIGYWGGASLGEEIGKRL</sequence>
<gene>
    <name evidence="1" type="ORF">H0193_09365</name>
</gene>
<organism evidence="1 2">
    <name type="scientific">Corynebacterium haemomassiliense</name>
    <dbReference type="NCBI Taxonomy" id="2754726"/>
    <lineage>
        <taxon>Bacteria</taxon>
        <taxon>Bacillati</taxon>
        <taxon>Actinomycetota</taxon>
        <taxon>Actinomycetes</taxon>
        <taxon>Mycobacteriales</taxon>
        <taxon>Corynebacteriaceae</taxon>
        <taxon>Corynebacterium</taxon>
    </lineage>
</organism>
<comment type="caution">
    <text evidence="1">The sequence shown here is derived from an EMBL/GenBank/DDBJ whole genome shotgun (WGS) entry which is preliminary data.</text>
</comment>
<accession>A0A7W2EC72</accession>
<proteinExistence type="predicted"/>
<evidence type="ECO:0008006" key="3">
    <source>
        <dbReference type="Google" id="ProtNLM"/>
    </source>
</evidence>
<name>A0A7W2EC72_9CORY</name>
<dbReference type="EMBL" id="JACDTZ010000002">
    <property type="protein sequence ID" value="MBA5245006.1"/>
    <property type="molecule type" value="Genomic_DNA"/>
</dbReference>
<evidence type="ECO:0000313" key="2">
    <source>
        <dbReference type="Proteomes" id="UP000523682"/>
    </source>
</evidence>
<dbReference type="SUPFAM" id="SSF50494">
    <property type="entry name" value="Trypsin-like serine proteases"/>
    <property type="match status" value="1"/>
</dbReference>